<evidence type="ECO:0000313" key="4">
    <source>
        <dbReference type="Proteomes" id="UP001172778"/>
    </source>
</evidence>
<dbReference type="RefSeq" id="WP_284101166.1">
    <property type="nucleotide sequence ID" value="NZ_JARRAF010000013.1"/>
</dbReference>
<gene>
    <name evidence="3" type="ORF">PZA18_12435</name>
</gene>
<dbReference type="InterPro" id="IPR007844">
    <property type="entry name" value="AsmA"/>
</dbReference>
<feature type="domain" description="AsmA" evidence="2">
    <location>
        <begin position="7"/>
        <end position="215"/>
    </location>
</feature>
<dbReference type="Pfam" id="PF05170">
    <property type="entry name" value="AsmA"/>
    <property type="match status" value="2"/>
</dbReference>
<feature type="domain" description="AsmA" evidence="2">
    <location>
        <begin position="448"/>
        <end position="617"/>
    </location>
</feature>
<evidence type="ECO:0000256" key="1">
    <source>
        <dbReference type="SAM" id="SignalP"/>
    </source>
</evidence>
<name>A0ABT7E0I4_9NEIS</name>
<proteinExistence type="predicted"/>
<dbReference type="PANTHER" id="PTHR30441:SF4">
    <property type="entry name" value="PROTEIN ASMA"/>
    <property type="match status" value="1"/>
</dbReference>
<dbReference type="Proteomes" id="UP001172778">
    <property type="component" value="Unassembled WGS sequence"/>
</dbReference>
<dbReference type="PANTHER" id="PTHR30441">
    <property type="entry name" value="DUF748 DOMAIN-CONTAINING PROTEIN"/>
    <property type="match status" value="1"/>
</dbReference>
<keyword evidence="4" id="KW-1185">Reference proteome</keyword>
<evidence type="ECO:0000313" key="3">
    <source>
        <dbReference type="EMBL" id="MDK2124853.1"/>
    </source>
</evidence>
<comment type="caution">
    <text evidence="3">The sequence shown here is derived from an EMBL/GenBank/DDBJ whole genome shotgun (WGS) entry which is preliminary data.</text>
</comment>
<dbReference type="EMBL" id="JARRAF010000013">
    <property type="protein sequence ID" value="MDK2124853.1"/>
    <property type="molecule type" value="Genomic_DNA"/>
</dbReference>
<keyword evidence="1" id="KW-0732">Signal</keyword>
<dbReference type="InterPro" id="IPR052894">
    <property type="entry name" value="AsmA-related"/>
</dbReference>
<feature type="signal peptide" evidence="1">
    <location>
        <begin position="1"/>
        <end position="25"/>
    </location>
</feature>
<sequence length="693" mass="75330">MIAGISLLMLAVAPPLINLSFLAPAAEQAVANATGRRLQVRGSIHAALLPRPGLTLGEITLYEADGRTPFAVLDSARLGLAWLPLLFGRSEVTDLRLDGLKANVVRSEEGRLNIDDLFRRPAEPSRLKWQLARIDLNRALLEYRDGTDLTRLDEVEIHLADPESDEGTATIAATLRQPDWQGKVDANGALRFNRELGVTTLDRFNLRLTGDAANWKGAELNASAKLNVTAMPWRVSASQFKAQASVKRGEQTWRMKVDTPALQVGESGISTGALTSWFSVKGVSRQLEGELTVAKLQGERYSLSLAADAAALKLKLDDPVQSLWLDFQSPLRIDDGRRFALSAFSLTGAYRHRALPRGAINVQLGGNVGLDIAHERLDWRSHGSIDKAPITASFSLSDFVSPRYEFGVDLAKLDLTPYLPVAAAEAKVADPSHPLDWSWLAPLNAKGELKVGEVNIGKVRLFNLATRIDAHDKRAALDPFSVDIYGGRMRGTLALDTRNAPSLSLQQKLTGMEVGALLTDTLTLDRFEGLGDADLDLSCHGNSVAEWRRSLEGKVKVKLTRGAIGGIDIADALRSLRLNLARLTGADFKADKARKTRFSDLQANFLLKDGIAENQDLRIRTSILKLAGDGRFDLGRNAVDYTVYASVSGNTGVPELDALRGVEIPIHIGGALDSPTYKVDTTPLKGKVTAKKQ</sequence>
<organism evidence="3 4">
    <name type="scientific">Parachitinimonas caeni</name>
    <dbReference type="NCBI Taxonomy" id="3031301"/>
    <lineage>
        <taxon>Bacteria</taxon>
        <taxon>Pseudomonadati</taxon>
        <taxon>Pseudomonadota</taxon>
        <taxon>Betaproteobacteria</taxon>
        <taxon>Neisseriales</taxon>
        <taxon>Chitinibacteraceae</taxon>
        <taxon>Parachitinimonas</taxon>
    </lineage>
</organism>
<protein>
    <submittedName>
        <fullName evidence="3">AsmA family protein</fullName>
    </submittedName>
</protein>
<reference evidence="3" key="1">
    <citation type="submission" date="2023-03" db="EMBL/GenBank/DDBJ databases">
        <title>Chitinimonas shenzhenensis gen. nov., sp. nov., a novel member of family Burkholderiaceae isolated from activated sludge collected in Shen Zhen, China.</title>
        <authorList>
            <person name="Wang X."/>
        </authorList>
    </citation>
    <scope>NUCLEOTIDE SEQUENCE</scope>
    <source>
        <strain evidence="3">DQS-5</strain>
    </source>
</reference>
<evidence type="ECO:0000259" key="2">
    <source>
        <dbReference type="Pfam" id="PF05170"/>
    </source>
</evidence>
<accession>A0ABT7E0I4</accession>
<feature type="chain" id="PRO_5045093992" evidence="1">
    <location>
        <begin position="26"/>
        <end position="693"/>
    </location>
</feature>